<protein>
    <submittedName>
        <fullName evidence="2">Uncharacterized protein</fullName>
    </submittedName>
</protein>
<feature type="compositionally biased region" description="Basic and acidic residues" evidence="1">
    <location>
        <begin position="1"/>
        <end position="16"/>
    </location>
</feature>
<organism evidence="2 3">
    <name type="scientific">Gluconacetobacter sacchari</name>
    <dbReference type="NCBI Taxonomy" id="92759"/>
    <lineage>
        <taxon>Bacteria</taxon>
        <taxon>Pseudomonadati</taxon>
        <taxon>Pseudomonadota</taxon>
        <taxon>Alphaproteobacteria</taxon>
        <taxon>Acetobacterales</taxon>
        <taxon>Acetobacteraceae</taxon>
        <taxon>Gluconacetobacter</taxon>
    </lineage>
</organism>
<comment type="caution">
    <text evidence="2">The sequence shown here is derived from an EMBL/GenBank/DDBJ whole genome shotgun (WGS) entry which is preliminary data.</text>
</comment>
<evidence type="ECO:0000313" key="3">
    <source>
        <dbReference type="Proteomes" id="UP000589085"/>
    </source>
</evidence>
<dbReference type="AlphaFoldDB" id="A0A7W4IA17"/>
<dbReference type="EMBL" id="JABEQJ010000002">
    <property type="protein sequence ID" value="MBB2158989.1"/>
    <property type="molecule type" value="Genomic_DNA"/>
</dbReference>
<name>A0A7W4IA17_9PROT</name>
<feature type="region of interest" description="Disordered" evidence="1">
    <location>
        <begin position="1"/>
        <end position="28"/>
    </location>
</feature>
<evidence type="ECO:0000313" key="2">
    <source>
        <dbReference type="EMBL" id="MBB2158989.1"/>
    </source>
</evidence>
<sequence>MPQQEPSHDVRIRKQDGGAMTPYTRPQPAFKPVFHQDGRFTLEFQSFDIHDILARDAVLELALFMKLPGWDSKTSRGPDGNALTMRLGDHLIVVWRRPDGVVEITIDETPIHLSSETRIATFMRSLSPNRIIGRPAAP</sequence>
<accession>A0A7W4IA17</accession>
<evidence type="ECO:0000256" key="1">
    <source>
        <dbReference type="SAM" id="MobiDB-lite"/>
    </source>
</evidence>
<proteinExistence type="predicted"/>
<reference evidence="2 3" key="1">
    <citation type="submission" date="2020-04" db="EMBL/GenBank/DDBJ databases">
        <title>Description of novel Gluconacetobacter.</title>
        <authorList>
            <person name="Sombolestani A."/>
        </authorList>
    </citation>
    <scope>NUCLEOTIDE SEQUENCE [LARGE SCALE GENOMIC DNA]</scope>
    <source>
        <strain evidence="2 3">LMG 19747</strain>
    </source>
</reference>
<dbReference type="Proteomes" id="UP000589085">
    <property type="component" value="Unassembled WGS sequence"/>
</dbReference>
<gene>
    <name evidence="2" type="ORF">HLH48_02165</name>
</gene>
<dbReference type="RefSeq" id="WP_182995860.1">
    <property type="nucleotide sequence ID" value="NZ_JABEQJ010000002.1"/>
</dbReference>